<evidence type="ECO:0000313" key="11">
    <source>
        <dbReference type="Proteomes" id="UP000695022"/>
    </source>
</evidence>
<dbReference type="InterPro" id="IPR003599">
    <property type="entry name" value="Ig_sub"/>
</dbReference>
<evidence type="ECO:0000256" key="9">
    <source>
        <dbReference type="SAM" id="SignalP"/>
    </source>
</evidence>
<dbReference type="InterPro" id="IPR003598">
    <property type="entry name" value="Ig_sub2"/>
</dbReference>
<dbReference type="Gene3D" id="2.60.40.10">
    <property type="entry name" value="Immunoglobulins"/>
    <property type="match status" value="5"/>
</dbReference>
<evidence type="ECO:0000256" key="5">
    <source>
        <dbReference type="ARBA" id="ARBA00023136"/>
    </source>
</evidence>
<evidence type="ECO:0000256" key="3">
    <source>
        <dbReference type="ARBA" id="ARBA00022729"/>
    </source>
</evidence>
<feature type="domain" description="Ig-like" evidence="10">
    <location>
        <begin position="308"/>
        <end position="413"/>
    </location>
</feature>
<feature type="domain" description="Ig-like" evidence="10">
    <location>
        <begin position="218"/>
        <end position="303"/>
    </location>
</feature>
<protein>
    <submittedName>
        <fullName evidence="12">Fasciclin-2-like</fullName>
    </submittedName>
</protein>
<evidence type="ECO:0000256" key="1">
    <source>
        <dbReference type="ARBA" id="ARBA00004167"/>
    </source>
</evidence>
<dbReference type="PRINTS" id="PR01838">
    <property type="entry name" value="NCAMFAMILY"/>
</dbReference>
<feature type="domain" description="Ig-like" evidence="10">
    <location>
        <begin position="448"/>
        <end position="520"/>
    </location>
</feature>
<feature type="domain" description="Ig-like" evidence="10">
    <location>
        <begin position="117"/>
        <end position="211"/>
    </location>
</feature>
<dbReference type="InterPro" id="IPR013783">
    <property type="entry name" value="Ig-like_fold"/>
</dbReference>
<dbReference type="Proteomes" id="UP000695022">
    <property type="component" value="Unplaced"/>
</dbReference>
<keyword evidence="5" id="KW-0472">Membrane</keyword>
<dbReference type="RefSeq" id="XP_014670459.1">
    <property type="nucleotide sequence ID" value="XM_014814973.1"/>
</dbReference>
<evidence type="ECO:0000256" key="8">
    <source>
        <dbReference type="ARBA" id="ARBA00023319"/>
    </source>
</evidence>
<organism evidence="11 12">
    <name type="scientific">Priapulus caudatus</name>
    <name type="common">Priapulid worm</name>
    <dbReference type="NCBI Taxonomy" id="37621"/>
    <lineage>
        <taxon>Eukaryota</taxon>
        <taxon>Metazoa</taxon>
        <taxon>Ecdysozoa</taxon>
        <taxon>Scalidophora</taxon>
        <taxon>Priapulida</taxon>
        <taxon>Priapulimorpha</taxon>
        <taxon>Priapulimorphida</taxon>
        <taxon>Priapulidae</taxon>
        <taxon>Priapulus</taxon>
    </lineage>
</organism>
<dbReference type="PANTHER" id="PTHR45080:SF8">
    <property type="entry name" value="IG-LIKE DOMAIN-CONTAINING PROTEIN"/>
    <property type="match status" value="1"/>
</dbReference>
<dbReference type="PROSITE" id="PS50835">
    <property type="entry name" value="IG_LIKE"/>
    <property type="match status" value="5"/>
</dbReference>
<evidence type="ECO:0000256" key="6">
    <source>
        <dbReference type="ARBA" id="ARBA00023157"/>
    </source>
</evidence>
<feature type="chain" id="PRO_5045272593" evidence="9">
    <location>
        <begin position="22"/>
        <end position="539"/>
    </location>
</feature>
<evidence type="ECO:0000256" key="7">
    <source>
        <dbReference type="ARBA" id="ARBA00023180"/>
    </source>
</evidence>
<dbReference type="InterPro" id="IPR007110">
    <property type="entry name" value="Ig-like_dom"/>
</dbReference>
<evidence type="ECO:0000313" key="12">
    <source>
        <dbReference type="RefSeq" id="XP_014670459.1"/>
    </source>
</evidence>
<dbReference type="InterPro" id="IPR009138">
    <property type="entry name" value="Neural_cell_adh"/>
</dbReference>
<evidence type="ECO:0000259" key="10">
    <source>
        <dbReference type="PROSITE" id="PS50835"/>
    </source>
</evidence>
<dbReference type="InterPro" id="IPR036179">
    <property type="entry name" value="Ig-like_dom_sf"/>
</dbReference>
<dbReference type="SMART" id="SM00409">
    <property type="entry name" value="IG"/>
    <property type="match status" value="5"/>
</dbReference>
<proteinExistence type="predicted"/>
<evidence type="ECO:0000256" key="4">
    <source>
        <dbReference type="ARBA" id="ARBA00022989"/>
    </source>
</evidence>
<keyword evidence="11" id="KW-1185">Reference proteome</keyword>
<keyword evidence="7" id="KW-0325">Glycoprotein</keyword>
<keyword evidence="4" id="KW-1133">Transmembrane helix</keyword>
<keyword evidence="2" id="KW-0812">Transmembrane</keyword>
<dbReference type="GeneID" id="106811385"/>
<dbReference type="SMART" id="SM00408">
    <property type="entry name" value="IGc2"/>
    <property type="match status" value="4"/>
</dbReference>
<keyword evidence="3 9" id="KW-0732">Signal</keyword>
<dbReference type="CDD" id="cd00096">
    <property type="entry name" value="Ig"/>
    <property type="match status" value="2"/>
</dbReference>
<feature type="signal peptide" evidence="9">
    <location>
        <begin position="1"/>
        <end position="21"/>
    </location>
</feature>
<accession>A0ABM1EE38</accession>
<reference evidence="12" key="1">
    <citation type="submission" date="2025-08" db="UniProtKB">
        <authorList>
            <consortium name="RefSeq"/>
        </authorList>
    </citation>
    <scope>IDENTIFICATION</scope>
</reference>
<dbReference type="Pfam" id="PF13927">
    <property type="entry name" value="Ig_3"/>
    <property type="match status" value="1"/>
</dbReference>
<keyword evidence="8" id="KW-0393">Immunoglobulin domain</keyword>
<gene>
    <name evidence="12" type="primary">LOC106811385</name>
</gene>
<sequence>MCTWMYAVWLVILLTAPSIDGQATELVIQPPTLVAKFMLEATAFCRPEGNPEPQDLEWWGPYEREKGKITDDISKRVHVKLAQNNKDLQLYIREVWPEDQGEYTCEARANGQPIVRPLTVTVYQDITIVDAPPLQNPVIYTNALIKCKVEGNPKPEVQWIRGGTETINAGGRYTYEPDGLRIENILETDNDLYICRAYVAETGAARSIDITVEVHIPPEINIPPAASFGVEGFDATMSCYSLGKPTPEYEWLKGNQPLNNPIKYPQSGNELRVTKLTKIPDESTYSCKAVNPAGEDKASAFLDVIVPPKVQVNVNKTEIASPKDVYVNCTVSGEPRPTVSWWKIGKDKPYVEDTQPDDSRITIKAENGPQYPGEIPSTISRLRIINTRHSDNGVYRCQGNNQAVELLRDDELRQIWPPYRIENELIVFSTPVIDRRNPWLYWSWIDHTVNLTCFAEGEPKAGITWWLNGIQVVYNIYFQLFGTNQLSFLQVTTKNPADFGTYQCVAYNSQGEDTMDIELKEGIAPRRPPTVKISLVTPT</sequence>
<dbReference type="Pfam" id="PF07679">
    <property type="entry name" value="I-set"/>
    <property type="match status" value="4"/>
</dbReference>
<comment type="subcellular location">
    <subcellularLocation>
        <location evidence="1">Membrane</location>
        <topology evidence="1">Single-pass membrane protein</topology>
    </subcellularLocation>
</comment>
<dbReference type="PANTHER" id="PTHR45080">
    <property type="entry name" value="CONTACTIN 5"/>
    <property type="match status" value="1"/>
</dbReference>
<dbReference type="InterPro" id="IPR050958">
    <property type="entry name" value="Cell_Adh-Cytoskel_Orgn"/>
</dbReference>
<keyword evidence="6" id="KW-1015">Disulfide bond</keyword>
<dbReference type="SUPFAM" id="SSF48726">
    <property type="entry name" value="Immunoglobulin"/>
    <property type="match status" value="5"/>
</dbReference>
<feature type="non-terminal residue" evidence="12">
    <location>
        <position position="539"/>
    </location>
</feature>
<name>A0ABM1EE38_PRICU</name>
<dbReference type="InterPro" id="IPR013098">
    <property type="entry name" value="Ig_I-set"/>
</dbReference>
<feature type="domain" description="Ig-like" evidence="10">
    <location>
        <begin position="17"/>
        <end position="115"/>
    </location>
</feature>
<evidence type="ECO:0000256" key="2">
    <source>
        <dbReference type="ARBA" id="ARBA00022692"/>
    </source>
</evidence>